<sequence length="288" mass="33304">MKILSDPLQLGPQAKTLRQEVHFSYHTQLSDRQELLRSSRNLSQKMTPWHKEHSNGLCSQDHILRTQARLCARPVPLKSRRNKAVLKIPEFSHRRCHACAQSLPDSQQVDPRAWARWKEDTFMHDVELSDRQDFTGSSRNPDRKTVPQTDQKHPGGLCSRGPYLTSPKLGFPRNPEPCKSRQRKLSDGTKNVEIRHRELGQICARTGTRFEKKRAGSKTRFSSRTAAFARRVFPARNKLIREPGCVGKIMTPATTWNSRFADSIPRLIRNLHRKNAQKQLRHPDFREP</sequence>
<evidence type="ECO:0000313" key="2">
    <source>
        <dbReference type="EMBL" id="SPC77428.1"/>
    </source>
</evidence>
<accession>A0A2N9ERI3</accession>
<name>A0A2N9ERI3_FAGSY</name>
<feature type="region of interest" description="Disordered" evidence="1">
    <location>
        <begin position="128"/>
        <end position="189"/>
    </location>
</feature>
<organism evidence="2">
    <name type="scientific">Fagus sylvatica</name>
    <name type="common">Beechnut</name>
    <dbReference type="NCBI Taxonomy" id="28930"/>
    <lineage>
        <taxon>Eukaryota</taxon>
        <taxon>Viridiplantae</taxon>
        <taxon>Streptophyta</taxon>
        <taxon>Embryophyta</taxon>
        <taxon>Tracheophyta</taxon>
        <taxon>Spermatophyta</taxon>
        <taxon>Magnoliopsida</taxon>
        <taxon>eudicotyledons</taxon>
        <taxon>Gunneridae</taxon>
        <taxon>Pentapetalae</taxon>
        <taxon>rosids</taxon>
        <taxon>fabids</taxon>
        <taxon>Fagales</taxon>
        <taxon>Fagaceae</taxon>
        <taxon>Fagus</taxon>
    </lineage>
</organism>
<proteinExistence type="predicted"/>
<evidence type="ECO:0000256" key="1">
    <source>
        <dbReference type="SAM" id="MobiDB-lite"/>
    </source>
</evidence>
<feature type="compositionally biased region" description="Basic and acidic residues" evidence="1">
    <location>
        <begin position="140"/>
        <end position="153"/>
    </location>
</feature>
<protein>
    <submittedName>
        <fullName evidence="2">Uncharacterized protein</fullName>
    </submittedName>
</protein>
<feature type="compositionally biased region" description="Basic and acidic residues" evidence="1">
    <location>
        <begin position="176"/>
        <end position="189"/>
    </location>
</feature>
<dbReference type="EMBL" id="OIVN01000271">
    <property type="protein sequence ID" value="SPC77428.1"/>
    <property type="molecule type" value="Genomic_DNA"/>
</dbReference>
<gene>
    <name evidence="2" type="ORF">FSB_LOCUS5310</name>
</gene>
<dbReference type="AlphaFoldDB" id="A0A2N9ERI3"/>
<reference evidence="2" key="1">
    <citation type="submission" date="2018-02" db="EMBL/GenBank/DDBJ databases">
        <authorList>
            <person name="Cohen D.B."/>
            <person name="Kent A.D."/>
        </authorList>
    </citation>
    <scope>NUCLEOTIDE SEQUENCE</scope>
</reference>